<protein>
    <recommendedName>
        <fullName evidence="12">Cytochrome b561 domain-containing protein</fullName>
    </recommendedName>
</protein>
<comment type="caution">
    <text evidence="13">The sequence shown here is derived from an EMBL/GenBank/DDBJ whole genome shotgun (WGS) entry which is preliminary data.</text>
</comment>
<feature type="transmembrane region" description="Helical" evidence="11">
    <location>
        <begin position="196"/>
        <end position="214"/>
    </location>
</feature>
<dbReference type="GO" id="GO:0140575">
    <property type="term" value="F:transmembrane monodehydroascorbate reductase activity"/>
    <property type="evidence" value="ECO:0007669"/>
    <property type="project" value="InterPro"/>
</dbReference>
<evidence type="ECO:0000256" key="8">
    <source>
        <dbReference type="ARBA" id="ARBA00022989"/>
    </source>
</evidence>
<keyword evidence="3" id="KW-0813">Transport</keyword>
<comment type="cofactor">
    <cofactor evidence="1">
        <name>heme b</name>
        <dbReference type="ChEBI" id="CHEBI:60344"/>
    </cofactor>
</comment>
<dbReference type="OrthoDB" id="432881at2759"/>
<accession>A0A8K0JGX7</accession>
<sequence length="264" mass="27982">MASAANVPEDVPSGGVIGRHVGQHGAVETEPLLGKPGDATLPEGASIMRSFFIGTGVVAELGILLLTLDIWAHIFMKPVIFFSGHPLAMTVALFLLVQSILALQPTSTPGQKRVGQRVHASLNLVAFAALVTGAVFIQVNKFRSHSPHFHSLHAYVGAVTLLLIAGQYVVGFTMWATPGLYGGVDSAKKLYKYHRYSGYLILVLLLAAVCTAMETDYVVGVLGINVWVVVMGAVVVLLGVSARIQKHKLGLGVRRPVVGEEGGI</sequence>
<keyword evidence="10 11" id="KW-0472">Membrane</keyword>
<keyword evidence="6" id="KW-0479">Metal-binding</keyword>
<dbReference type="PROSITE" id="PS50939">
    <property type="entry name" value="CYTOCHROME_B561"/>
    <property type="match status" value="1"/>
</dbReference>
<evidence type="ECO:0000256" key="5">
    <source>
        <dbReference type="ARBA" id="ARBA00022692"/>
    </source>
</evidence>
<feature type="transmembrane region" description="Helical" evidence="11">
    <location>
        <begin position="122"/>
        <end position="140"/>
    </location>
</feature>
<feature type="transmembrane region" description="Helical" evidence="11">
    <location>
        <begin position="51"/>
        <end position="74"/>
    </location>
</feature>
<dbReference type="PANTHER" id="PTHR15422:SF45">
    <property type="entry name" value="CYTOCHROME B561 DOMAIN-CONTAINING PROTEIN"/>
    <property type="match status" value="1"/>
</dbReference>
<feature type="transmembrane region" description="Helical" evidence="11">
    <location>
        <begin position="80"/>
        <end position="101"/>
    </location>
</feature>
<comment type="subcellular location">
    <subcellularLocation>
        <location evidence="2">Membrane</location>
        <topology evidence="2">Multi-pass membrane protein</topology>
    </subcellularLocation>
</comment>
<dbReference type="CDD" id="cd08761">
    <property type="entry name" value="Cyt_b561_CYB561D2_like"/>
    <property type="match status" value="1"/>
</dbReference>
<dbReference type="InterPro" id="IPR006593">
    <property type="entry name" value="Cyt_b561/ferric_Rdtase_TM"/>
</dbReference>
<keyword evidence="4" id="KW-0349">Heme</keyword>
<evidence type="ECO:0000256" key="1">
    <source>
        <dbReference type="ARBA" id="ARBA00001970"/>
    </source>
</evidence>
<proteinExistence type="predicted"/>
<keyword evidence="14" id="KW-1185">Reference proteome</keyword>
<organism evidence="13 14">
    <name type="scientific">Claviceps africana</name>
    <dbReference type="NCBI Taxonomy" id="83212"/>
    <lineage>
        <taxon>Eukaryota</taxon>
        <taxon>Fungi</taxon>
        <taxon>Dikarya</taxon>
        <taxon>Ascomycota</taxon>
        <taxon>Pezizomycotina</taxon>
        <taxon>Sordariomycetes</taxon>
        <taxon>Hypocreomycetidae</taxon>
        <taxon>Hypocreales</taxon>
        <taxon>Clavicipitaceae</taxon>
        <taxon>Claviceps</taxon>
    </lineage>
</organism>
<keyword evidence="5 11" id="KW-0812">Transmembrane</keyword>
<evidence type="ECO:0000256" key="2">
    <source>
        <dbReference type="ARBA" id="ARBA00004141"/>
    </source>
</evidence>
<evidence type="ECO:0000256" key="3">
    <source>
        <dbReference type="ARBA" id="ARBA00022448"/>
    </source>
</evidence>
<dbReference type="GO" id="GO:0046872">
    <property type="term" value="F:metal ion binding"/>
    <property type="evidence" value="ECO:0007669"/>
    <property type="project" value="UniProtKB-KW"/>
</dbReference>
<feature type="transmembrane region" description="Helical" evidence="11">
    <location>
        <begin position="152"/>
        <end position="175"/>
    </location>
</feature>
<dbReference type="SMART" id="SM00665">
    <property type="entry name" value="B561"/>
    <property type="match status" value="1"/>
</dbReference>
<dbReference type="PANTHER" id="PTHR15422">
    <property type="entry name" value="OS05G0565100 PROTEIN"/>
    <property type="match status" value="1"/>
</dbReference>
<dbReference type="Proteomes" id="UP000811619">
    <property type="component" value="Unassembled WGS sequence"/>
</dbReference>
<keyword evidence="8 11" id="KW-1133">Transmembrane helix</keyword>
<feature type="domain" description="Cytochrome b561" evidence="12">
    <location>
        <begin position="49"/>
        <end position="247"/>
    </location>
</feature>
<evidence type="ECO:0000259" key="12">
    <source>
        <dbReference type="PROSITE" id="PS50939"/>
    </source>
</evidence>
<dbReference type="EMBL" id="SRPY01000081">
    <property type="protein sequence ID" value="KAG5929082.1"/>
    <property type="molecule type" value="Genomic_DNA"/>
</dbReference>
<dbReference type="Gene3D" id="1.20.120.1770">
    <property type="match status" value="1"/>
</dbReference>
<dbReference type="AlphaFoldDB" id="A0A8K0JGX7"/>
<dbReference type="Pfam" id="PF03188">
    <property type="entry name" value="Cytochrom_B561"/>
    <property type="match status" value="1"/>
</dbReference>
<reference evidence="13" key="1">
    <citation type="journal article" date="2020" name="bioRxiv">
        <title>Whole genome comparisons of ergot fungi reveals the divergence and evolution of species within the genus Claviceps are the result of varying mechanisms driving genome evolution and host range expansion.</title>
        <authorList>
            <person name="Wyka S.A."/>
            <person name="Mondo S.J."/>
            <person name="Liu M."/>
            <person name="Dettman J."/>
            <person name="Nalam V."/>
            <person name="Broders K.D."/>
        </authorList>
    </citation>
    <scope>NUCLEOTIDE SEQUENCE</scope>
    <source>
        <strain evidence="13">CCC 489</strain>
    </source>
</reference>
<dbReference type="InterPro" id="IPR045150">
    <property type="entry name" value="CYB561D1/2"/>
</dbReference>
<feature type="transmembrane region" description="Helical" evidence="11">
    <location>
        <begin position="220"/>
        <end position="240"/>
    </location>
</feature>
<evidence type="ECO:0000256" key="7">
    <source>
        <dbReference type="ARBA" id="ARBA00022982"/>
    </source>
</evidence>
<evidence type="ECO:0000256" key="9">
    <source>
        <dbReference type="ARBA" id="ARBA00023004"/>
    </source>
</evidence>
<evidence type="ECO:0000256" key="11">
    <source>
        <dbReference type="SAM" id="Phobius"/>
    </source>
</evidence>
<keyword evidence="9" id="KW-0408">Iron</keyword>
<keyword evidence="7" id="KW-0249">Electron transport</keyword>
<gene>
    <name evidence="13" type="ORF">E4U42_007232</name>
</gene>
<name>A0A8K0JGX7_9HYPO</name>
<evidence type="ECO:0000256" key="10">
    <source>
        <dbReference type="ARBA" id="ARBA00023136"/>
    </source>
</evidence>
<evidence type="ECO:0000313" key="14">
    <source>
        <dbReference type="Proteomes" id="UP000811619"/>
    </source>
</evidence>
<evidence type="ECO:0000313" key="13">
    <source>
        <dbReference type="EMBL" id="KAG5929082.1"/>
    </source>
</evidence>
<evidence type="ECO:0000256" key="6">
    <source>
        <dbReference type="ARBA" id="ARBA00022723"/>
    </source>
</evidence>
<dbReference type="GO" id="GO:0016020">
    <property type="term" value="C:membrane"/>
    <property type="evidence" value="ECO:0007669"/>
    <property type="project" value="UniProtKB-SubCell"/>
</dbReference>
<evidence type="ECO:0000256" key="4">
    <source>
        <dbReference type="ARBA" id="ARBA00022617"/>
    </source>
</evidence>